<evidence type="ECO:0000313" key="5">
    <source>
        <dbReference type="EMBL" id="OAE34445.1"/>
    </source>
</evidence>
<dbReference type="PANTHER" id="PTHR45631">
    <property type="entry name" value="OS07G0107800 PROTEIN-RELATED"/>
    <property type="match status" value="1"/>
</dbReference>
<feature type="region of interest" description="Disordered" evidence="2">
    <location>
        <begin position="1"/>
        <end position="33"/>
    </location>
</feature>
<dbReference type="GO" id="GO:0016020">
    <property type="term" value="C:membrane"/>
    <property type="evidence" value="ECO:0007669"/>
    <property type="project" value="UniProtKB-SubCell"/>
</dbReference>
<dbReference type="EMBL" id="LVLJ01000405">
    <property type="protein sequence ID" value="OAE34445.1"/>
    <property type="molecule type" value="Genomic_DNA"/>
</dbReference>
<keyword evidence="3" id="KW-0812">Transmembrane</keyword>
<proteinExistence type="predicted"/>
<evidence type="ECO:0000256" key="1">
    <source>
        <dbReference type="ARBA" id="ARBA00004167"/>
    </source>
</evidence>
<comment type="subcellular location">
    <subcellularLocation>
        <location evidence="1">Membrane</location>
        <topology evidence="1">Single-pass membrane protein</topology>
    </subcellularLocation>
</comment>
<evidence type="ECO:0000313" key="6">
    <source>
        <dbReference type="Proteomes" id="UP000077202"/>
    </source>
</evidence>
<feature type="compositionally biased region" description="Pro residues" evidence="2">
    <location>
        <begin position="611"/>
        <end position="635"/>
    </location>
</feature>
<dbReference type="InterPro" id="IPR024788">
    <property type="entry name" value="Malectin-like_Carb-bd_dom"/>
</dbReference>
<feature type="transmembrane region" description="Helical" evidence="3">
    <location>
        <begin position="564"/>
        <end position="586"/>
    </location>
</feature>
<dbReference type="PANTHER" id="PTHR45631:SF68">
    <property type="entry name" value="REPEAT FAMILY PROTEIN, PUTATIVE, EXPRESSED-RELATED"/>
    <property type="match status" value="1"/>
</dbReference>
<keyword evidence="3" id="KW-0472">Membrane</keyword>
<name>A0A176WPK9_MARPO</name>
<feature type="compositionally biased region" description="Basic and acidic residues" evidence="2">
    <location>
        <begin position="655"/>
        <end position="665"/>
    </location>
</feature>
<dbReference type="Gene3D" id="2.60.120.430">
    <property type="entry name" value="Galactose-binding lectin"/>
    <property type="match status" value="1"/>
</dbReference>
<gene>
    <name evidence="5" type="ORF">AXG93_2886s1080</name>
</gene>
<protein>
    <recommendedName>
        <fullName evidence="4">Malectin-like domain-containing protein</fullName>
    </recommendedName>
</protein>
<sequence length="665" mass="72463">MQTQMLLAHIRGPGLEEGEDGGQEEGEKGVRRTTSGALEFDESLAPGFISIDCGSQDAYTDAKTGIQWVTDHGYIGTGFNLQLRRSASSSFSLETPSSDFGKHNLPRALRSARYFPTANSTRKNCYALPAQEGQVYLIRASFQLLEGGFRHSAGGDYQNISASVFDVSVDGNLWLTVSPVTSDDADPVSHEAIFIAQSHQIFFCLINTGLGDPFVSSLELRPLPELSYGRLAKGSFLSLLSRMDCGGDETQGPLRFPEDPFDRIWVRSSHNVSGGSVQSISTTQVLTASDLPTSVMGTAWSHETEIRFRMHVRKKRELDCQETTRFLSILHLRTMGRSEEVARHTEDLLLSFNEEGLLPDETTRMLESTRWDVRTMDSKSDFIESTWGISTSSSSSNPGVDRSGSGVVLNAAEFYALYPAASLTDKKDVIAVSNLQKSLNLSIAWTGDPCLPISWDWIVCDSHDPPRITSLLLNNTEFVGAIPDLSGFEKVEKIVVNEDTSVKVAKASSSRRFLQYLVRCPGSNGSGRLCPSIKAASTNSPDDASQQYTDERQAQWKRVLNSTAFIAVASVLAYLALIAITVGIVVQARRDLCPADVVEDANDIDVETGLHPPPPPPPPPPATSPPPTAPPPPPQADQISRETESLSFATSRTDLIGKKGTRSDE</sequence>
<dbReference type="Proteomes" id="UP000077202">
    <property type="component" value="Unassembled WGS sequence"/>
</dbReference>
<accession>A0A176WPK9</accession>
<evidence type="ECO:0000256" key="3">
    <source>
        <dbReference type="SAM" id="Phobius"/>
    </source>
</evidence>
<dbReference type="AlphaFoldDB" id="A0A176WPK9"/>
<reference evidence="5" key="1">
    <citation type="submission" date="2016-03" db="EMBL/GenBank/DDBJ databases">
        <title>Mechanisms controlling the formation of the plant cell surface in tip-growing cells are functionally conserved among land plants.</title>
        <authorList>
            <person name="Honkanen S."/>
            <person name="Jones V.A."/>
            <person name="Morieri G."/>
            <person name="Champion C."/>
            <person name="Hetherington A.J."/>
            <person name="Kelly S."/>
            <person name="Saint-Marcoux D."/>
            <person name="Proust H."/>
            <person name="Prescott H."/>
            <person name="Dolan L."/>
        </authorList>
    </citation>
    <scope>NUCLEOTIDE SEQUENCE [LARGE SCALE GENOMIC DNA]</scope>
    <source>
        <tissue evidence="5">Whole gametophyte</tissue>
    </source>
</reference>
<organism evidence="5 6">
    <name type="scientific">Marchantia polymorpha subsp. ruderalis</name>
    <dbReference type="NCBI Taxonomy" id="1480154"/>
    <lineage>
        <taxon>Eukaryota</taxon>
        <taxon>Viridiplantae</taxon>
        <taxon>Streptophyta</taxon>
        <taxon>Embryophyta</taxon>
        <taxon>Marchantiophyta</taxon>
        <taxon>Marchantiopsida</taxon>
        <taxon>Marchantiidae</taxon>
        <taxon>Marchantiales</taxon>
        <taxon>Marchantiaceae</taxon>
        <taxon>Marchantia</taxon>
    </lineage>
</organism>
<dbReference type="Pfam" id="PF12819">
    <property type="entry name" value="Malectin_like"/>
    <property type="match status" value="1"/>
</dbReference>
<feature type="domain" description="Malectin-like" evidence="4">
    <location>
        <begin position="51"/>
        <end position="335"/>
    </location>
</feature>
<keyword evidence="3" id="KW-1133">Transmembrane helix</keyword>
<feature type="region of interest" description="Disordered" evidence="2">
    <location>
        <begin position="605"/>
        <end position="665"/>
    </location>
</feature>
<keyword evidence="6" id="KW-1185">Reference proteome</keyword>
<comment type="caution">
    <text evidence="5">The sequence shown here is derived from an EMBL/GenBank/DDBJ whole genome shotgun (WGS) entry which is preliminary data.</text>
</comment>
<evidence type="ECO:0000259" key="4">
    <source>
        <dbReference type="Pfam" id="PF12819"/>
    </source>
</evidence>
<evidence type="ECO:0000256" key="2">
    <source>
        <dbReference type="SAM" id="MobiDB-lite"/>
    </source>
</evidence>